<accession>A0ABV7H3L2</accession>
<organism evidence="1 2">
    <name type="scientific">Piscinibacterium candidicorallinum</name>
    <dbReference type="NCBI Taxonomy" id="1793872"/>
    <lineage>
        <taxon>Bacteria</taxon>
        <taxon>Pseudomonadati</taxon>
        <taxon>Pseudomonadota</taxon>
        <taxon>Betaproteobacteria</taxon>
        <taxon>Burkholderiales</taxon>
        <taxon>Piscinibacterium</taxon>
    </lineage>
</organism>
<name>A0ABV7H3L2_9BURK</name>
<dbReference type="Proteomes" id="UP001595556">
    <property type="component" value="Unassembled WGS sequence"/>
</dbReference>
<dbReference type="InterPro" id="IPR009562">
    <property type="entry name" value="DUF1178"/>
</dbReference>
<protein>
    <submittedName>
        <fullName evidence="1">DUF1178 family protein</fullName>
    </submittedName>
</protein>
<gene>
    <name evidence="1" type="ORF">ACFOEN_05205</name>
</gene>
<proteinExistence type="predicted"/>
<keyword evidence="2" id="KW-1185">Reference proteome</keyword>
<sequence>MKVFDLQCEHGHRFEGWFASHEAFEQQNAGGLVVCPICGSTDIARQVTAARINTGAAAPADAASDALAVPPQAMWKFMRSLVDGSEDVGERFAAEARAIHYGESPERSIRGRATADERQALAEEGIETLSLPVPSFLKEPLQ</sequence>
<dbReference type="EMBL" id="JBHRTI010000003">
    <property type="protein sequence ID" value="MFC3147039.1"/>
    <property type="molecule type" value="Genomic_DNA"/>
</dbReference>
<reference evidence="2" key="1">
    <citation type="journal article" date="2019" name="Int. J. Syst. Evol. Microbiol.">
        <title>The Global Catalogue of Microorganisms (GCM) 10K type strain sequencing project: providing services to taxonomists for standard genome sequencing and annotation.</title>
        <authorList>
            <consortium name="The Broad Institute Genomics Platform"/>
            <consortium name="The Broad Institute Genome Sequencing Center for Infectious Disease"/>
            <person name="Wu L."/>
            <person name="Ma J."/>
        </authorList>
    </citation>
    <scope>NUCLEOTIDE SEQUENCE [LARGE SCALE GENOMIC DNA]</scope>
    <source>
        <strain evidence="2">KCTC 52168</strain>
    </source>
</reference>
<evidence type="ECO:0000313" key="2">
    <source>
        <dbReference type="Proteomes" id="UP001595556"/>
    </source>
</evidence>
<dbReference type="PIRSF" id="PIRSF032131">
    <property type="entry name" value="UCP032131"/>
    <property type="match status" value="1"/>
</dbReference>
<dbReference type="RefSeq" id="WP_377301743.1">
    <property type="nucleotide sequence ID" value="NZ_CP180191.1"/>
</dbReference>
<comment type="caution">
    <text evidence="1">The sequence shown here is derived from an EMBL/GenBank/DDBJ whole genome shotgun (WGS) entry which is preliminary data.</text>
</comment>
<dbReference type="Pfam" id="PF06676">
    <property type="entry name" value="DUF1178"/>
    <property type="match status" value="1"/>
</dbReference>
<evidence type="ECO:0000313" key="1">
    <source>
        <dbReference type="EMBL" id="MFC3147039.1"/>
    </source>
</evidence>